<proteinExistence type="predicted"/>
<evidence type="ECO:0000313" key="2">
    <source>
        <dbReference type="EMBL" id="SDI47310.1"/>
    </source>
</evidence>
<protein>
    <submittedName>
        <fullName evidence="2">SnoaL-like domain-containing protein</fullName>
    </submittedName>
</protein>
<dbReference type="InterPro" id="IPR037401">
    <property type="entry name" value="SnoaL-like"/>
</dbReference>
<dbReference type="RefSeq" id="WP_091590957.1">
    <property type="nucleotide sequence ID" value="NZ_FNEE01000002.1"/>
</dbReference>
<gene>
    <name evidence="2" type="ORF">SAMN05428953_10247</name>
</gene>
<dbReference type="Gene3D" id="3.10.450.50">
    <property type="match status" value="1"/>
</dbReference>
<sequence length="142" mass="16096">MDKPFDRRRTALKLLENMFEAEMRFLQSGSESLDILASAFHAEVVVHEPQSLPYAGDWNGLDGVGALFRKMREIWSDVTVESLQAAQNDDMVFMSCTLALTSRANGATIKQPFAEVLRFKDDRLIEGTPFYYDTSEILAILR</sequence>
<evidence type="ECO:0000259" key="1">
    <source>
        <dbReference type="Pfam" id="PF12680"/>
    </source>
</evidence>
<dbReference type="EMBL" id="FNEE01000002">
    <property type="protein sequence ID" value="SDI47310.1"/>
    <property type="molecule type" value="Genomic_DNA"/>
</dbReference>
<organism evidence="2 3">
    <name type="scientific">Mesorhizobium muleiense</name>
    <dbReference type="NCBI Taxonomy" id="1004279"/>
    <lineage>
        <taxon>Bacteria</taxon>
        <taxon>Pseudomonadati</taxon>
        <taxon>Pseudomonadota</taxon>
        <taxon>Alphaproteobacteria</taxon>
        <taxon>Hyphomicrobiales</taxon>
        <taxon>Phyllobacteriaceae</taxon>
        <taxon>Mesorhizobium</taxon>
    </lineage>
</organism>
<dbReference type="InterPro" id="IPR032710">
    <property type="entry name" value="NTF2-like_dom_sf"/>
</dbReference>
<dbReference type="SUPFAM" id="SSF54427">
    <property type="entry name" value="NTF2-like"/>
    <property type="match status" value="1"/>
</dbReference>
<dbReference type="PANTHER" id="PTHR41252">
    <property type="entry name" value="BLR2505 PROTEIN"/>
    <property type="match status" value="1"/>
</dbReference>
<dbReference type="Proteomes" id="UP000198894">
    <property type="component" value="Unassembled WGS sequence"/>
</dbReference>
<feature type="domain" description="SnoaL-like" evidence="1">
    <location>
        <begin position="32"/>
        <end position="126"/>
    </location>
</feature>
<dbReference type="PANTHER" id="PTHR41252:SF1">
    <property type="entry name" value="BLR2505 PROTEIN"/>
    <property type="match status" value="1"/>
</dbReference>
<dbReference type="Pfam" id="PF12680">
    <property type="entry name" value="SnoaL_2"/>
    <property type="match status" value="1"/>
</dbReference>
<keyword evidence="3" id="KW-1185">Reference proteome</keyword>
<dbReference type="AlphaFoldDB" id="A0A1G8KWM2"/>
<accession>A0A1G8KWM2</accession>
<evidence type="ECO:0000313" key="3">
    <source>
        <dbReference type="Proteomes" id="UP000198894"/>
    </source>
</evidence>
<name>A0A1G8KWM2_9HYPH</name>
<reference evidence="3" key="1">
    <citation type="submission" date="2016-10" db="EMBL/GenBank/DDBJ databases">
        <authorList>
            <person name="Varghese N."/>
            <person name="Submissions S."/>
        </authorList>
    </citation>
    <scope>NUCLEOTIDE SEQUENCE [LARGE SCALE GENOMIC DNA]</scope>
    <source>
        <strain evidence="3">CGMCC 1.11022</strain>
    </source>
</reference>